<evidence type="ECO:0000256" key="3">
    <source>
        <dbReference type="ARBA" id="ARBA00022617"/>
    </source>
</evidence>
<name>A0ABQ9NBC5_HEVBR</name>
<evidence type="ECO:0000256" key="2">
    <source>
        <dbReference type="ARBA" id="ARBA00010617"/>
    </source>
</evidence>
<dbReference type="InterPro" id="IPR001128">
    <property type="entry name" value="Cyt_P450"/>
</dbReference>
<dbReference type="PANTHER" id="PTHR24282">
    <property type="entry name" value="CYTOCHROME P450 FAMILY MEMBER"/>
    <property type="match status" value="1"/>
</dbReference>
<protein>
    <recommendedName>
        <fullName evidence="15">Cytochrome P450</fullName>
    </recommendedName>
</protein>
<dbReference type="Gene3D" id="1.10.630.10">
    <property type="entry name" value="Cytochrome P450"/>
    <property type="match status" value="1"/>
</dbReference>
<dbReference type="Pfam" id="PF00067">
    <property type="entry name" value="p450"/>
    <property type="match status" value="1"/>
</dbReference>
<dbReference type="InterPro" id="IPR050665">
    <property type="entry name" value="Cytochrome_P450_Monooxygen"/>
</dbReference>
<dbReference type="PANTHER" id="PTHR24282:SF28">
    <property type="entry name" value="CYTOCHROME P450"/>
    <property type="match status" value="1"/>
</dbReference>
<evidence type="ECO:0000256" key="12">
    <source>
        <dbReference type="SAM" id="Phobius"/>
    </source>
</evidence>
<evidence type="ECO:0000256" key="11">
    <source>
        <dbReference type="RuleBase" id="RU000461"/>
    </source>
</evidence>
<evidence type="ECO:0000313" key="14">
    <source>
        <dbReference type="Proteomes" id="UP001174677"/>
    </source>
</evidence>
<evidence type="ECO:0000256" key="4">
    <source>
        <dbReference type="ARBA" id="ARBA00022692"/>
    </source>
</evidence>
<keyword evidence="4 12" id="KW-0812">Transmembrane</keyword>
<keyword evidence="5 11" id="KW-0479">Metal-binding</keyword>
<keyword evidence="7 11" id="KW-0560">Oxidoreductase</keyword>
<evidence type="ECO:0000256" key="8">
    <source>
        <dbReference type="ARBA" id="ARBA00023004"/>
    </source>
</evidence>
<evidence type="ECO:0000256" key="10">
    <source>
        <dbReference type="ARBA" id="ARBA00023136"/>
    </source>
</evidence>
<evidence type="ECO:0000256" key="1">
    <source>
        <dbReference type="ARBA" id="ARBA00004167"/>
    </source>
</evidence>
<keyword evidence="10 12" id="KW-0472">Membrane</keyword>
<keyword evidence="6 12" id="KW-1133">Transmembrane helix</keyword>
<comment type="subcellular location">
    <subcellularLocation>
        <location evidence="1">Membrane</location>
        <topology evidence="1">Single-pass membrane protein</topology>
    </subcellularLocation>
</comment>
<dbReference type="PROSITE" id="PS00086">
    <property type="entry name" value="CYTOCHROME_P450"/>
    <property type="match status" value="1"/>
</dbReference>
<evidence type="ECO:0000256" key="5">
    <source>
        <dbReference type="ARBA" id="ARBA00022723"/>
    </source>
</evidence>
<dbReference type="PRINTS" id="PR00385">
    <property type="entry name" value="P450"/>
</dbReference>
<comment type="caution">
    <text evidence="13">The sequence shown here is derived from an EMBL/GenBank/DDBJ whole genome shotgun (WGS) entry which is preliminary data.</text>
</comment>
<sequence>MMLSTMNHTYLPIWFGALVLLWSFLFYLYYVLWWKHESYKIKLIRKQGITGPPPSLLLGNLPEMERMMSQNPETPKIDGSLTVLPYFKHWTNIYGKLFKFAVGGIQLLYVNNLSIVKEINSFTSLELGKPAYLRNERGALLGKGLNVTNGAVWYHQRKTVAPPLYMHKVKEMVNLMVESSSILVKSWEKIIDANGEGGIVDIVVDEHVKNFTSHIASKIIFGSDHHKGIKIFPKCEALLKAIGTTTTLGIPFLRFLPIERNRKSWGLAKEIRGIIMEIAKERTGSISHQDLLQAIIEGSKNGELGTLTEDEFIGDNCKNMFLGGYLPPALAAVWGLMLLASHPEWQDRARSEVLEVCEGQVQLLDFNILSKMKVLKMVIQEVLRLYPAVTLATREAMQDVKLGDLQVPKGMGIWIWLLSLHRDPELWGPDADTFNPERFINGVTGACKSSQAYIPFGLGARVCPGQNLAVIELKVFFAVILSKFKFTISPNYQHSPTYGLLLEPEHGVNLLIQKI</sequence>
<keyword evidence="14" id="KW-1185">Reference proteome</keyword>
<evidence type="ECO:0000256" key="6">
    <source>
        <dbReference type="ARBA" id="ARBA00022989"/>
    </source>
</evidence>
<feature type="transmembrane region" description="Helical" evidence="12">
    <location>
        <begin position="12"/>
        <end position="32"/>
    </location>
</feature>
<evidence type="ECO:0000256" key="7">
    <source>
        <dbReference type="ARBA" id="ARBA00023002"/>
    </source>
</evidence>
<dbReference type="InterPro" id="IPR036396">
    <property type="entry name" value="Cyt_P450_sf"/>
</dbReference>
<dbReference type="Proteomes" id="UP001174677">
    <property type="component" value="Chromosome 1"/>
</dbReference>
<dbReference type="EMBL" id="JARPOI010000001">
    <property type="protein sequence ID" value="KAJ9188997.1"/>
    <property type="molecule type" value="Genomic_DNA"/>
</dbReference>
<gene>
    <name evidence="13" type="ORF">P3X46_000340</name>
</gene>
<proteinExistence type="inferred from homology"/>
<reference evidence="13" key="1">
    <citation type="journal article" date="2023" name="Plant Biotechnol. J.">
        <title>Chromosome-level wild Hevea brasiliensis genome provides new tools for genomic-assisted breeding and valuable loci to elevate rubber yield.</title>
        <authorList>
            <person name="Cheng H."/>
            <person name="Song X."/>
            <person name="Hu Y."/>
            <person name="Wu T."/>
            <person name="Yang Q."/>
            <person name="An Z."/>
            <person name="Feng S."/>
            <person name="Deng Z."/>
            <person name="Wu W."/>
            <person name="Zeng X."/>
            <person name="Tu M."/>
            <person name="Wang X."/>
            <person name="Huang H."/>
        </authorList>
    </citation>
    <scope>NUCLEOTIDE SEQUENCE</scope>
    <source>
        <strain evidence="13">MT/VB/25A 57/8</strain>
    </source>
</reference>
<dbReference type="SUPFAM" id="SSF48264">
    <property type="entry name" value="Cytochrome P450"/>
    <property type="match status" value="1"/>
</dbReference>
<dbReference type="InterPro" id="IPR002401">
    <property type="entry name" value="Cyt_P450_E_grp-I"/>
</dbReference>
<keyword evidence="3 11" id="KW-0349">Heme</keyword>
<dbReference type="PRINTS" id="PR00463">
    <property type="entry name" value="EP450I"/>
</dbReference>
<keyword evidence="9 11" id="KW-0503">Monooxygenase</keyword>
<accession>A0ABQ9NBC5</accession>
<organism evidence="13 14">
    <name type="scientific">Hevea brasiliensis</name>
    <name type="common">Para rubber tree</name>
    <name type="synonym">Siphonia brasiliensis</name>
    <dbReference type="NCBI Taxonomy" id="3981"/>
    <lineage>
        <taxon>Eukaryota</taxon>
        <taxon>Viridiplantae</taxon>
        <taxon>Streptophyta</taxon>
        <taxon>Embryophyta</taxon>
        <taxon>Tracheophyta</taxon>
        <taxon>Spermatophyta</taxon>
        <taxon>Magnoliopsida</taxon>
        <taxon>eudicotyledons</taxon>
        <taxon>Gunneridae</taxon>
        <taxon>Pentapetalae</taxon>
        <taxon>rosids</taxon>
        <taxon>fabids</taxon>
        <taxon>Malpighiales</taxon>
        <taxon>Euphorbiaceae</taxon>
        <taxon>Crotonoideae</taxon>
        <taxon>Micrandreae</taxon>
        <taxon>Hevea</taxon>
    </lineage>
</organism>
<comment type="similarity">
    <text evidence="2 11">Belongs to the cytochrome P450 family.</text>
</comment>
<evidence type="ECO:0000256" key="9">
    <source>
        <dbReference type="ARBA" id="ARBA00023033"/>
    </source>
</evidence>
<evidence type="ECO:0008006" key="15">
    <source>
        <dbReference type="Google" id="ProtNLM"/>
    </source>
</evidence>
<keyword evidence="8 11" id="KW-0408">Iron</keyword>
<dbReference type="InterPro" id="IPR017972">
    <property type="entry name" value="Cyt_P450_CS"/>
</dbReference>
<evidence type="ECO:0000313" key="13">
    <source>
        <dbReference type="EMBL" id="KAJ9188997.1"/>
    </source>
</evidence>